<protein>
    <submittedName>
        <fullName evidence="3">Sulfatase</fullName>
    </submittedName>
</protein>
<feature type="compositionally biased region" description="Polar residues" evidence="1">
    <location>
        <begin position="295"/>
        <end position="310"/>
    </location>
</feature>
<dbReference type="InterPro" id="IPR000917">
    <property type="entry name" value="Sulfatase_N"/>
</dbReference>
<accession>A0A1N7DBR9</accession>
<evidence type="ECO:0000313" key="3">
    <source>
        <dbReference type="EMBL" id="SIR73214.1"/>
    </source>
</evidence>
<dbReference type="Pfam" id="PF00884">
    <property type="entry name" value="Sulfatase"/>
    <property type="match status" value="1"/>
</dbReference>
<feature type="domain" description="Sulfatase N-terminal" evidence="2">
    <location>
        <begin position="111"/>
        <end position="261"/>
    </location>
</feature>
<evidence type="ECO:0000256" key="1">
    <source>
        <dbReference type="SAM" id="MobiDB-lite"/>
    </source>
</evidence>
<evidence type="ECO:0000313" key="4">
    <source>
        <dbReference type="Proteomes" id="UP000186914"/>
    </source>
</evidence>
<proteinExistence type="predicted"/>
<reference evidence="4" key="1">
    <citation type="submission" date="2017-01" db="EMBL/GenBank/DDBJ databases">
        <authorList>
            <person name="Varghese N."/>
            <person name="Submissions S."/>
        </authorList>
    </citation>
    <scope>NUCLEOTIDE SEQUENCE [LARGE SCALE GENOMIC DNA]</scope>
    <source>
        <strain evidence="4">CGMCC 1.7737</strain>
    </source>
</reference>
<sequence length="319" mass="36223">MYTISQILSGIESPKKIAKELRKQSGTLQNRVLGCEVMSEDWDNLIILDACRYDLFKSVSNLEGDLQSKRSKGSATQEFVRNNFTGNEFYDTCYINSNPYVSIHASKSFYKLVNVWKNGWNDDIGTVLPQTMVDFALEEYQKNKDKRLVVHFMQPHHPFLGPTAEDKFSAFNGNVGSRKSALGESANSTESLHVWEALQNNSISIETVSKAYRESLEEVLPHVRKLADEIEGKTVVTSDHGNLLGEKPHRINFPEKPRYGHPDFSTAQPLVKVPWLEMPFKTRRKIKRDRPEHASVSNQGGSDDNNSVNQRLEALGYKE</sequence>
<dbReference type="Gene3D" id="3.40.720.10">
    <property type="entry name" value="Alkaline Phosphatase, subunit A"/>
    <property type="match status" value="1"/>
</dbReference>
<organism evidence="3 4">
    <name type="scientific">Haladaptatus litoreus</name>
    <dbReference type="NCBI Taxonomy" id="553468"/>
    <lineage>
        <taxon>Archaea</taxon>
        <taxon>Methanobacteriati</taxon>
        <taxon>Methanobacteriota</taxon>
        <taxon>Stenosarchaea group</taxon>
        <taxon>Halobacteria</taxon>
        <taxon>Halobacteriales</taxon>
        <taxon>Haladaptataceae</taxon>
        <taxon>Haladaptatus</taxon>
    </lineage>
</organism>
<dbReference type="AlphaFoldDB" id="A0A1N7DBR9"/>
<name>A0A1N7DBR9_9EURY</name>
<dbReference type="InterPro" id="IPR017850">
    <property type="entry name" value="Alkaline_phosphatase_core_sf"/>
</dbReference>
<feature type="region of interest" description="Disordered" evidence="1">
    <location>
        <begin position="284"/>
        <end position="319"/>
    </location>
</feature>
<keyword evidence="4" id="KW-1185">Reference proteome</keyword>
<dbReference type="Proteomes" id="UP000186914">
    <property type="component" value="Unassembled WGS sequence"/>
</dbReference>
<dbReference type="SUPFAM" id="SSF53649">
    <property type="entry name" value="Alkaline phosphatase-like"/>
    <property type="match status" value="1"/>
</dbReference>
<dbReference type="EMBL" id="FTNO01000004">
    <property type="protein sequence ID" value="SIR73214.1"/>
    <property type="molecule type" value="Genomic_DNA"/>
</dbReference>
<evidence type="ECO:0000259" key="2">
    <source>
        <dbReference type="Pfam" id="PF00884"/>
    </source>
</evidence>
<gene>
    <name evidence="3" type="ORF">SAMN05421858_3491</name>
</gene>